<dbReference type="PANTHER" id="PTHR43355">
    <property type="entry name" value="FLAVIN REDUCTASE (NADPH)"/>
    <property type="match status" value="1"/>
</dbReference>
<proteinExistence type="predicted"/>
<accession>A0ABT3SBF5</accession>
<gene>
    <name evidence="2" type="ORF">ORI27_07050</name>
</gene>
<dbReference type="InterPro" id="IPR036291">
    <property type="entry name" value="NAD(P)-bd_dom_sf"/>
</dbReference>
<keyword evidence="3" id="KW-1185">Reference proteome</keyword>
<dbReference type="EMBL" id="JAPJDO010000004">
    <property type="protein sequence ID" value="MCX2936448.1"/>
    <property type="molecule type" value="Genomic_DNA"/>
</dbReference>
<evidence type="ECO:0000259" key="1">
    <source>
        <dbReference type="Pfam" id="PF13460"/>
    </source>
</evidence>
<protein>
    <submittedName>
        <fullName evidence="2">NAD(P)H-binding protein</fullName>
    </submittedName>
</protein>
<dbReference type="InterPro" id="IPR051606">
    <property type="entry name" value="Polyketide_Oxido-like"/>
</dbReference>
<name>A0ABT3SBF5_9MYCO</name>
<reference evidence="2 3" key="1">
    <citation type="submission" date="2022-11" db="EMBL/GenBank/DDBJ databases">
        <title>Mycobacterium sp. nov.</title>
        <authorList>
            <person name="Papic B."/>
            <person name="Spicic S."/>
            <person name="Duvnjak S."/>
        </authorList>
    </citation>
    <scope>NUCLEOTIDE SEQUENCE [LARGE SCALE GENOMIC DNA]</scope>
    <source>
        <strain evidence="2 3">CVI_P4</strain>
    </source>
</reference>
<organism evidence="2 3">
    <name type="scientific">Mycobacterium pinniadriaticum</name>
    <dbReference type="NCBI Taxonomy" id="2994102"/>
    <lineage>
        <taxon>Bacteria</taxon>
        <taxon>Bacillati</taxon>
        <taxon>Actinomycetota</taxon>
        <taxon>Actinomycetes</taxon>
        <taxon>Mycobacteriales</taxon>
        <taxon>Mycobacteriaceae</taxon>
        <taxon>Mycobacterium</taxon>
    </lineage>
</organism>
<dbReference type="RefSeq" id="WP_265995803.1">
    <property type="nucleotide sequence ID" value="NZ_JAPJDN010000004.1"/>
</dbReference>
<feature type="domain" description="NAD(P)-binding" evidence="1">
    <location>
        <begin position="8"/>
        <end position="160"/>
    </location>
</feature>
<evidence type="ECO:0000313" key="3">
    <source>
        <dbReference type="Proteomes" id="UP001300745"/>
    </source>
</evidence>
<evidence type="ECO:0000313" key="2">
    <source>
        <dbReference type="EMBL" id="MCX2936448.1"/>
    </source>
</evidence>
<dbReference type="InterPro" id="IPR016040">
    <property type="entry name" value="NAD(P)-bd_dom"/>
</dbReference>
<dbReference type="Proteomes" id="UP001300745">
    <property type="component" value="Unassembled WGS sequence"/>
</dbReference>
<comment type="caution">
    <text evidence="2">The sequence shown here is derived from an EMBL/GenBank/DDBJ whole genome shotgun (WGS) entry which is preliminary data.</text>
</comment>
<dbReference type="Gene3D" id="3.40.50.720">
    <property type="entry name" value="NAD(P)-binding Rossmann-like Domain"/>
    <property type="match status" value="1"/>
</dbReference>
<sequence length="219" mass="23584">MAKLVLFGASGYAGSRILDEAIRRGHEVTAVARRRELLPAARDSVRTVAGSLHDSSLVDELTADADVLICAVTSGPDHAGHTLLDALPSMVAAAQSRRVRIAVVGGASSLLLADSGEPVLTTLESIAPPDKLRDIRLHNDFLDALRRTPDDVDWFYLSPPTGFGAHVPGERLGHYRVGADVLLADDQGNSAISGEDYAIAFLDEIERPRHHRCRFTVAY</sequence>
<dbReference type="PANTHER" id="PTHR43355:SF2">
    <property type="entry name" value="FLAVIN REDUCTASE (NADPH)"/>
    <property type="match status" value="1"/>
</dbReference>
<dbReference type="Pfam" id="PF13460">
    <property type="entry name" value="NAD_binding_10"/>
    <property type="match status" value="1"/>
</dbReference>
<dbReference type="SUPFAM" id="SSF51735">
    <property type="entry name" value="NAD(P)-binding Rossmann-fold domains"/>
    <property type="match status" value="1"/>
</dbReference>